<evidence type="ECO:0000256" key="11">
    <source>
        <dbReference type="RuleBase" id="RU079119"/>
    </source>
</evidence>
<evidence type="ECO:0000256" key="5">
    <source>
        <dbReference type="ARBA" id="ARBA00023136"/>
    </source>
</evidence>
<dbReference type="EC" id="2.3.1.225" evidence="11"/>
<comment type="catalytic activity">
    <reaction evidence="10 11">
        <text>L-cysteinyl-[protein] + hexadecanoyl-CoA = S-hexadecanoyl-L-cysteinyl-[protein] + CoA</text>
        <dbReference type="Rhea" id="RHEA:36683"/>
        <dbReference type="Rhea" id="RHEA-COMP:10131"/>
        <dbReference type="Rhea" id="RHEA-COMP:11032"/>
        <dbReference type="ChEBI" id="CHEBI:29950"/>
        <dbReference type="ChEBI" id="CHEBI:57287"/>
        <dbReference type="ChEBI" id="CHEBI:57379"/>
        <dbReference type="ChEBI" id="CHEBI:74151"/>
        <dbReference type="EC" id="2.3.1.225"/>
    </reaction>
</comment>
<keyword evidence="4 11" id="KW-1133">Transmembrane helix</keyword>
<dbReference type="OrthoDB" id="331948at2759"/>
<evidence type="ECO:0000256" key="6">
    <source>
        <dbReference type="ARBA" id="ARBA00023139"/>
    </source>
</evidence>
<dbReference type="PANTHER" id="PTHR22883">
    <property type="entry name" value="ZINC FINGER DHHC DOMAIN CONTAINING PROTEIN"/>
    <property type="match status" value="1"/>
</dbReference>
<feature type="transmembrane region" description="Helical" evidence="11">
    <location>
        <begin position="12"/>
        <end position="32"/>
    </location>
</feature>
<feature type="transmembrane region" description="Helical" evidence="11">
    <location>
        <begin position="248"/>
        <end position="269"/>
    </location>
</feature>
<keyword evidence="2 11" id="KW-0808">Transferase</keyword>
<dbReference type="InterPro" id="IPR039859">
    <property type="entry name" value="PFA4/ZDH16/20/ERF2-like"/>
</dbReference>
<feature type="compositionally biased region" description="Polar residues" evidence="12">
    <location>
        <begin position="399"/>
        <end position="408"/>
    </location>
</feature>
<keyword evidence="3 11" id="KW-0812">Transmembrane</keyword>
<reference evidence="14 15" key="1">
    <citation type="submission" date="2017-10" db="EMBL/GenBank/DDBJ databases">
        <title>Comparative genomics in systemic dimorphic fungi from Ajellomycetaceae.</title>
        <authorList>
            <person name="Munoz J.F."/>
            <person name="Mcewen J.G."/>
            <person name="Clay O.K."/>
            <person name="Cuomo C.A."/>
        </authorList>
    </citation>
    <scope>NUCLEOTIDE SEQUENCE [LARGE SCALE GENOMIC DNA]</scope>
    <source>
        <strain evidence="14 15">UAMH7299</strain>
    </source>
</reference>
<dbReference type="GO" id="GO:0006612">
    <property type="term" value="P:protein targeting to membrane"/>
    <property type="evidence" value="ECO:0007669"/>
    <property type="project" value="TreeGrafter"/>
</dbReference>
<dbReference type="Proteomes" id="UP000224634">
    <property type="component" value="Unassembled WGS sequence"/>
</dbReference>
<feature type="compositionally biased region" description="Basic residues" evidence="12">
    <location>
        <begin position="409"/>
        <end position="418"/>
    </location>
</feature>
<name>A0A2B7YUR3_POLH7</name>
<evidence type="ECO:0000313" key="14">
    <source>
        <dbReference type="EMBL" id="PGH27814.1"/>
    </source>
</evidence>
<dbReference type="EMBL" id="PDNA01000004">
    <property type="protein sequence ID" value="PGH27814.1"/>
    <property type="molecule type" value="Genomic_DNA"/>
</dbReference>
<keyword evidence="15" id="KW-1185">Reference proteome</keyword>
<dbReference type="STRING" id="1447883.A0A2B7YUR3"/>
<feature type="compositionally biased region" description="Basic and acidic residues" evidence="12">
    <location>
        <begin position="121"/>
        <end position="133"/>
    </location>
</feature>
<keyword evidence="7" id="KW-0449">Lipoprotein</keyword>
<comment type="similarity">
    <text evidence="9">Belongs to the DHHC palmitoyltransferase family. PFA5 subfamily.</text>
</comment>
<dbReference type="PANTHER" id="PTHR22883:SF23">
    <property type="entry name" value="PALMITOYLTRANSFERASE ZDHHC6"/>
    <property type="match status" value="1"/>
</dbReference>
<feature type="domain" description="Palmitoyltransferase DHHC" evidence="13">
    <location>
        <begin position="167"/>
        <end position="285"/>
    </location>
</feature>
<protein>
    <recommendedName>
        <fullName evidence="11">Palmitoyltransferase</fullName>
        <ecNumber evidence="11">2.3.1.225</ecNumber>
    </recommendedName>
</protein>
<dbReference type="GO" id="GO:0019706">
    <property type="term" value="F:protein-cysteine S-palmitoyltransferase activity"/>
    <property type="evidence" value="ECO:0007669"/>
    <property type="project" value="UniProtKB-EC"/>
</dbReference>
<comment type="domain">
    <text evidence="11">The DHHC domain is required for palmitoyltransferase activity.</text>
</comment>
<dbReference type="PROSITE" id="PS50216">
    <property type="entry name" value="DHHC"/>
    <property type="match status" value="1"/>
</dbReference>
<keyword evidence="6" id="KW-0564">Palmitate</keyword>
<accession>A0A2B7YUR3</accession>
<dbReference type="Pfam" id="PF01529">
    <property type="entry name" value="DHHC"/>
    <property type="match status" value="1"/>
</dbReference>
<dbReference type="GO" id="GO:0005794">
    <property type="term" value="C:Golgi apparatus"/>
    <property type="evidence" value="ECO:0007669"/>
    <property type="project" value="TreeGrafter"/>
</dbReference>
<comment type="subcellular location">
    <subcellularLocation>
        <location evidence="1">Membrane</location>
        <topology evidence="1">Multi-pass membrane protein</topology>
    </subcellularLocation>
</comment>
<organism evidence="14 15">
    <name type="scientific">Polytolypa hystricis (strain UAMH7299)</name>
    <dbReference type="NCBI Taxonomy" id="1447883"/>
    <lineage>
        <taxon>Eukaryota</taxon>
        <taxon>Fungi</taxon>
        <taxon>Dikarya</taxon>
        <taxon>Ascomycota</taxon>
        <taxon>Pezizomycotina</taxon>
        <taxon>Eurotiomycetes</taxon>
        <taxon>Eurotiomycetidae</taxon>
        <taxon>Onygenales</taxon>
        <taxon>Onygenales incertae sedis</taxon>
        <taxon>Polytolypa</taxon>
    </lineage>
</organism>
<feature type="compositionally biased region" description="Basic residues" evidence="12">
    <location>
        <begin position="433"/>
        <end position="446"/>
    </location>
</feature>
<evidence type="ECO:0000256" key="2">
    <source>
        <dbReference type="ARBA" id="ARBA00022679"/>
    </source>
</evidence>
<feature type="region of interest" description="Disordered" evidence="12">
    <location>
        <begin position="395"/>
        <end position="454"/>
    </location>
</feature>
<feature type="compositionally biased region" description="Basic residues" evidence="12">
    <location>
        <begin position="110"/>
        <end position="120"/>
    </location>
</feature>
<evidence type="ECO:0000256" key="4">
    <source>
        <dbReference type="ARBA" id="ARBA00022989"/>
    </source>
</evidence>
<dbReference type="AlphaFoldDB" id="A0A2B7YUR3"/>
<sequence length="454" mass="51614">MACGQKVANLAVARIIPLFLGGLIIYGCWAFTKPLCIDYLLDTPHEENARQPRRGLAAGLLVVLYVLLVFLLAAYLRLIVTIVWNPGYIPRGPEWRQVRENNLSDETKQHSGKHRRKSRSRQRDGTCGRDVEVGLGSHTEKSAYRQDAVGLEAYYLKDVFVCREDGKPTWCSTCCQFKSDRAHHCREVDRCVRKMDHFCPWVGGVVSETSFKFFIQFIFYTTLFTGFNIIVMAVFVAELSKERGSVNVHWILVLALSAFFGLFAFAMLLSSLHITWHNSSTIENLDRHTKVWMLAILIPRLEDLPRPASFPIVSFPPLSTTQSSIPRRHFAILHTKPGESPFDLGSPLANLKEVLGYSIVDWLLPLKHSPCTDHSHQEGAFRVGPVVERLRREAGLVPSRSSGGSNAQSHHRRKRTHGHQNDEGNQGNPNQHLARRSSERHHREHRDHRQPTSR</sequence>
<proteinExistence type="inferred from homology"/>
<evidence type="ECO:0000313" key="15">
    <source>
        <dbReference type="Proteomes" id="UP000224634"/>
    </source>
</evidence>
<feature type="region of interest" description="Disordered" evidence="12">
    <location>
        <begin position="100"/>
        <end position="133"/>
    </location>
</feature>
<keyword evidence="5 11" id="KW-0472">Membrane</keyword>
<dbReference type="InterPro" id="IPR001594">
    <property type="entry name" value="Palmitoyltrfase_DHHC"/>
</dbReference>
<evidence type="ECO:0000259" key="13">
    <source>
        <dbReference type="Pfam" id="PF01529"/>
    </source>
</evidence>
<dbReference type="GO" id="GO:0005783">
    <property type="term" value="C:endoplasmic reticulum"/>
    <property type="evidence" value="ECO:0007669"/>
    <property type="project" value="TreeGrafter"/>
</dbReference>
<feature type="transmembrane region" description="Helical" evidence="11">
    <location>
        <begin position="217"/>
        <end position="236"/>
    </location>
</feature>
<dbReference type="PROSITE" id="PS51257">
    <property type="entry name" value="PROKAR_LIPOPROTEIN"/>
    <property type="match status" value="1"/>
</dbReference>
<feature type="transmembrane region" description="Helical" evidence="11">
    <location>
        <begin position="56"/>
        <end position="76"/>
    </location>
</feature>
<evidence type="ECO:0000256" key="10">
    <source>
        <dbReference type="ARBA" id="ARBA00048048"/>
    </source>
</evidence>
<evidence type="ECO:0000256" key="9">
    <source>
        <dbReference type="ARBA" id="ARBA00038298"/>
    </source>
</evidence>
<evidence type="ECO:0000256" key="7">
    <source>
        <dbReference type="ARBA" id="ARBA00023288"/>
    </source>
</evidence>
<evidence type="ECO:0000256" key="12">
    <source>
        <dbReference type="SAM" id="MobiDB-lite"/>
    </source>
</evidence>
<evidence type="ECO:0000256" key="3">
    <source>
        <dbReference type="ARBA" id="ARBA00022692"/>
    </source>
</evidence>
<evidence type="ECO:0000256" key="1">
    <source>
        <dbReference type="ARBA" id="ARBA00004141"/>
    </source>
</evidence>
<gene>
    <name evidence="14" type="ORF">AJ80_00602</name>
</gene>
<evidence type="ECO:0000256" key="8">
    <source>
        <dbReference type="ARBA" id="ARBA00023315"/>
    </source>
</evidence>
<dbReference type="GO" id="GO:0016020">
    <property type="term" value="C:membrane"/>
    <property type="evidence" value="ECO:0007669"/>
    <property type="project" value="UniProtKB-SubCell"/>
</dbReference>
<comment type="caution">
    <text evidence="14">The sequence shown here is derived from an EMBL/GenBank/DDBJ whole genome shotgun (WGS) entry which is preliminary data.</text>
</comment>
<keyword evidence="8 11" id="KW-0012">Acyltransferase</keyword>